<dbReference type="Proteomes" id="UP001153269">
    <property type="component" value="Unassembled WGS sequence"/>
</dbReference>
<protein>
    <submittedName>
        <fullName evidence="2">Uncharacterized protein</fullName>
    </submittedName>
</protein>
<keyword evidence="3" id="KW-1185">Reference proteome</keyword>
<evidence type="ECO:0000313" key="2">
    <source>
        <dbReference type="EMBL" id="CAB1443154.1"/>
    </source>
</evidence>
<dbReference type="AlphaFoldDB" id="A0A9N7YSU0"/>
<proteinExistence type="predicted"/>
<evidence type="ECO:0000313" key="3">
    <source>
        <dbReference type="Proteomes" id="UP001153269"/>
    </source>
</evidence>
<organism evidence="2 3">
    <name type="scientific">Pleuronectes platessa</name>
    <name type="common">European plaice</name>
    <dbReference type="NCBI Taxonomy" id="8262"/>
    <lineage>
        <taxon>Eukaryota</taxon>
        <taxon>Metazoa</taxon>
        <taxon>Chordata</taxon>
        <taxon>Craniata</taxon>
        <taxon>Vertebrata</taxon>
        <taxon>Euteleostomi</taxon>
        <taxon>Actinopterygii</taxon>
        <taxon>Neopterygii</taxon>
        <taxon>Teleostei</taxon>
        <taxon>Neoteleostei</taxon>
        <taxon>Acanthomorphata</taxon>
        <taxon>Carangaria</taxon>
        <taxon>Pleuronectiformes</taxon>
        <taxon>Pleuronectoidei</taxon>
        <taxon>Pleuronectidae</taxon>
        <taxon>Pleuronectes</taxon>
    </lineage>
</organism>
<feature type="compositionally biased region" description="Polar residues" evidence="1">
    <location>
        <begin position="1"/>
        <end position="12"/>
    </location>
</feature>
<sequence length="169" mass="18292">MESNIQAGQTPRTVRRTVWKDPIPRRGLSKHAAASRPRHTHTGAEKPVPRLFRATLASDKDTYTAPAAAAMWARRLLRGAPRGDQIAAKGGEQKCHGAFDSDCVVHTPASCKTFANSFCRFNLLKMNNEHGGPGQGTLSPSLAKVSAIIIITVCTQSGRVLIYKSFAIL</sequence>
<name>A0A9N7YSU0_PLEPL</name>
<comment type="caution">
    <text evidence="2">The sequence shown here is derived from an EMBL/GenBank/DDBJ whole genome shotgun (WGS) entry which is preliminary data.</text>
</comment>
<feature type="region of interest" description="Disordered" evidence="1">
    <location>
        <begin position="1"/>
        <end position="47"/>
    </location>
</feature>
<gene>
    <name evidence="2" type="ORF">PLEPLA_LOCUS30869</name>
</gene>
<dbReference type="EMBL" id="CADEAL010003002">
    <property type="protein sequence ID" value="CAB1443154.1"/>
    <property type="molecule type" value="Genomic_DNA"/>
</dbReference>
<evidence type="ECO:0000256" key="1">
    <source>
        <dbReference type="SAM" id="MobiDB-lite"/>
    </source>
</evidence>
<accession>A0A9N7YSU0</accession>
<reference evidence="2" key="1">
    <citation type="submission" date="2020-03" db="EMBL/GenBank/DDBJ databases">
        <authorList>
            <person name="Weist P."/>
        </authorList>
    </citation>
    <scope>NUCLEOTIDE SEQUENCE</scope>
</reference>